<reference evidence="1" key="1">
    <citation type="submission" date="2018-05" db="EMBL/GenBank/DDBJ databases">
        <title>Draft genome of Mucuna pruriens seed.</title>
        <authorList>
            <person name="Nnadi N.E."/>
            <person name="Vos R."/>
            <person name="Hasami M.H."/>
            <person name="Devisetty U.K."/>
            <person name="Aguiy J.C."/>
        </authorList>
    </citation>
    <scope>NUCLEOTIDE SEQUENCE [LARGE SCALE GENOMIC DNA]</scope>
    <source>
        <strain evidence="1">JCA_2017</strain>
    </source>
</reference>
<feature type="non-terminal residue" evidence="1">
    <location>
        <position position="1"/>
    </location>
</feature>
<dbReference type="AlphaFoldDB" id="A0A371E8S3"/>
<protein>
    <recommendedName>
        <fullName evidence="3">Integrase zinc-binding domain-containing protein</fullName>
    </recommendedName>
</protein>
<accession>A0A371E8S3</accession>
<keyword evidence="2" id="KW-1185">Reference proteome</keyword>
<gene>
    <name evidence="1" type="ORF">CR513_59239</name>
</gene>
<dbReference type="OrthoDB" id="1933708at2759"/>
<dbReference type="EMBL" id="QJKJ01015499">
    <property type="protein sequence ID" value="RDX62431.1"/>
    <property type="molecule type" value="Genomic_DNA"/>
</dbReference>
<sequence>MVDALSRRHTLLAMLKTKLLGFESLKDLYVTDADFSKAYDHYAISTNGGECLCMPKSSIQELLVKEAHEEGFIGHFGMRCDVQHMCEKCLVYKMAKSKASSNGLYIPFPIPTTP</sequence>
<dbReference type="Proteomes" id="UP000257109">
    <property type="component" value="Unassembled WGS sequence"/>
</dbReference>
<comment type="caution">
    <text evidence="1">The sequence shown here is derived from an EMBL/GenBank/DDBJ whole genome shotgun (WGS) entry which is preliminary data.</text>
</comment>
<evidence type="ECO:0008006" key="3">
    <source>
        <dbReference type="Google" id="ProtNLM"/>
    </source>
</evidence>
<proteinExistence type="predicted"/>
<evidence type="ECO:0000313" key="2">
    <source>
        <dbReference type="Proteomes" id="UP000257109"/>
    </source>
</evidence>
<organism evidence="1 2">
    <name type="scientific">Mucuna pruriens</name>
    <name type="common">Velvet bean</name>
    <name type="synonym">Dolichos pruriens</name>
    <dbReference type="NCBI Taxonomy" id="157652"/>
    <lineage>
        <taxon>Eukaryota</taxon>
        <taxon>Viridiplantae</taxon>
        <taxon>Streptophyta</taxon>
        <taxon>Embryophyta</taxon>
        <taxon>Tracheophyta</taxon>
        <taxon>Spermatophyta</taxon>
        <taxon>Magnoliopsida</taxon>
        <taxon>eudicotyledons</taxon>
        <taxon>Gunneridae</taxon>
        <taxon>Pentapetalae</taxon>
        <taxon>rosids</taxon>
        <taxon>fabids</taxon>
        <taxon>Fabales</taxon>
        <taxon>Fabaceae</taxon>
        <taxon>Papilionoideae</taxon>
        <taxon>50 kb inversion clade</taxon>
        <taxon>NPAAA clade</taxon>
        <taxon>indigoferoid/millettioid clade</taxon>
        <taxon>Phaseoleae</taxon>
        <taxon>Mucuna</taxon>
    </lineage>
</organism>
<name>A0A371E8S3_MUCPR</name>
<evidence type="ECO:0000313" key="1">
    <source>
        <dbReference type="EMBL" id="RDX62431.1"/>
    </source>
</evidence>